<comment type="caution">
    <text evidence="9">The sequence shown here is derived from an EMBL/GenBank/DDBJ whole genome shotgun (WGS) entry which is preliminary data.</text>
</comment>
<dbReference type="InterPro" id="IPR000887">
    <property type="entry name" value="Aldlse_KDPG_KHG"/>
</dbReference>
<evidence type="ECO:0000313" key="9">
    <source>
        <dbReference type="EMBL" id="MBF4163352.1"/>
    </source>
</evidence>
<name>A0A930V3W8_9ACTN</name>
<sequence>MRSMRSVTPLVAMGRSRVLPVLVLDDVRHAVAVATALRAGGLPIAEVTLRSRYALEVLREMSSVDDVMVGAGTVTRPEQVERVLAAGGRFAVSPGFSPGLVRECHRQGLPILPGVATPTELQAALDAGVDTVKFFPAAASGGVRMVRAMSAPFPHVRMVPTGGITAAGMSEYLALPTVLAVGGTWLAPAEWVCAGRYDLVELAARDASKRVLEEVSV</sequence>
<dbReference type="InterPro" id="IPR013785">
    <property type="entry name" value="Aldolase_TIM"/>
</dbReference>
<dbReference type="PROSITE" id="PS00159">
    <property type="entry name" value="ALDOLASE_KDPG_KHG_1"/>
    <property type="match status" value="1"/>
</dbReference>
<dbReference type="GO" id="GO:0008675">
    <property type="term" value="F:2-dehydro-3-deoxy-phosphogluconate aldolase activity"/>
    <property type="evidence" value="ECO:0007669"/>
    <property type="project" value="UniProtKB-EC"/>
</dbReference>
<protein>
    <recommendedName>
        <fullName evidence="5">2-dehydro-3-deoxy-phosphogluconate aldolase</fullName>
        <ecNumber evidence="5">4.1.2.14</ecNumber>
    </recommendedName>
</protein>
<dbReference type="NCBIfam" id="TIGR01182">
    <property type="entry name" value="eda"/>
    <property type="match status" value="1"/>
</dbReference>
<comment type="catalytic activity">
    <reaction evidence="1">
        <text>2-dehydro-3-deoxy-6-phospho-D-gluconate = D-glyceraldehyde 3-phosphate + pyruvate</text>
        <dbReference type="Rhea" id="RHEA:17089"/>
        <dbReference type="ChEBI" id="CHEBI:15361"/>
        <dbReference type="ChEBI" id="CHEBI:57569"/>
        <dbReference type="ChEBI" id="CHEBI:59776"/>
        <dbReference type="EC" id="4.1.2.14"/>
    </reaction>
</comment>
<evidence type="ECO:0000256" key="3">
    <source>
        <dbReference type="ARBA" id="ARBA00006906"/>
    </source>
</evidence>
<reference evidence="9" key="1">
    <citation type="submission" date="2020-11" db="EMBL/GenBank/DDBJ databases">
        <title>Nocardioides sp. CBS4Y-1, whole genome shotgun sequence.</title>
        <authorList>
            <person name="Tuo L."/>
        </authorList>
    </citation>
    <scope>NUCLEOTIDE SEQUENCE</scope>
    <source>
        <strain evidence="9">CBS4Y-1</strain>
    </source>
</reference>
<dbReference type="Pfam" id="PF01081">
    <property type="entry name" value="Aldolase"/>
    <property type="match status" value="1"/>
</dbReference>
<evidence type="ECO:0000256" key="6">
    <source>
        <dbReference type="ARBA" id="ARBA00023239"/>
    </source>
</evidence>
<dbReference type="SUPFAM" id="SSF51569">
    <property type="entry name" value="Aldolase"/>
    <property type="match status" value="1"/>
</dbReference>
<dbReference type="InterPro" id="IPR031337">
    <property type="entry name" value="KDPG/KHG_AS_1"/>
</dbReference>
<dbReference type="PANTHER" id="PTHR30246">
    <property type="entry name" value="2-KETO-3-DEOXY-6-PHOSPHOGLUCONATE ALDOLASE"/>
    <property type="match status" value="1"/>
</dbReference>
<keyword evidence="10" id="KW-1185">Reference proteome</keyword>
<evidence type="ECO:0000313" key="10">
    <source>
        <dbReference type="Proteomes" id="UP000656804"/>
    </source>
</evidence>
<dbReference type="Gene3D" id="3.20.20.70">
    <property type="entry name" value="Aldolase class I"/>
    <property type="match status" value="1"/>
</dbReference>
<dbReference type="CDD" id="cd00452">
    <property type="entry name" value="KDPG_aldolase"/>
    <property type="match status" value="1"/>
</dbReference>
<dbReference type="AlphaFoldDB" id="A0A930V3W8"/>
<evidence type="ECO:0000256" key="2">
    <source>
        <dbReference type="ARBA" id="ARBA00004736"/>
    </source>
</evidence>
<keyword evidence="6 9" id="KW-0456">Lyase</keyword>
<dbReference type="Proteomes" id="UP000656804">
    <property type="component" value="Unassembled WGS sequence"/>
</dbReference>
<comment type="pathway">
    <text evidence="2">Carbohydrate acid metabolism; 2-dehydro-3-deoxy-D-gluconate degradation; D-glyceraldehyde 3-phosphate and pyruvate from 2-dehydro-3-deoxy-D-gluconate: step 2/2.</text>
</comment>
<dbReference type="EC" id="4.1.2.14" evidence="5"/>
<comment type="subunit">
    <text evidence="4">Homotrimer.</text>
</comment>
<evidence type="ECO:0000256" key="5">
    <source>
        <dbReference type="ARBA" id="ARBA00013063"/>
    </source>
</evidence>
<dbReference type="InterPro" id="IPR031338">
    <property type="entry name" value="KDPG/KHG_AS_2"/>
</dbReference>
<accession>A0A930V3W8</accession>
<organism evidence="9 10">
    <name type="scientific">Nocardioides acrostichi</name>
    <dbReference type="NCBI Taxonomy" id="2784339"/>
    <lineage>
        <taxon>Bacteria</taxon>
        <taxon>Bacillati</taxon>
        <taxon>Actinomycetota</taxon>
        <taxon>Actinomycetes</taxon>
        <taxon>Propionibacteriales</taxon>
        <taxon>Nocardioidaceae</taxon>
        <taxon>Nocardioides</taxon>
    </lineage>
</organism>
<evidence type="ECO:0000256" key="8">
    <source>
        <dbReference type="ARBA" id="ARBA00023277"/>
    </source>
</evidence>
<evidence type="ECO:0000256" key="7">
    <source>
        <dbReference type="ARBA" id="ARBA00023270"/>
    </source>
</evidence>
<comment type="similarity">
    <text evidence="3">Belongs to the KHG/KDPG aldolase family.</text>
</comment>
<dbReference type="PANTHER" id="PTHR30246:SF1">
    <property type="entry name" value="2-DEHYDRO-3-DEOXY-6-PHOSPHOGALACTONATE ALDOLASE-RELATED"/>
    <property type="match status" value="1"/>
</dbReference>
<dbReference type="PROSITE" id="PS00160">
    <property type="entry name" value="ALDOLASE_KDPG_KHG_2"/>
    <property type="match status" value="1"/>
</dbReference>
<proteinExistence type="inferred from homology"/>
<gene>
    <name evidence="9" type="primary">eda</name>
    <name evidence="9" type="ORF">ISG29_16800</name>
</gene>
<keyword evidence="7" id="KW-0704">Schiff base</keyword>
<evidence type="ECO:0000256" key="1">
    <source>
        <dbReference type="ARBA" id="ARBA00000654"/>
    </source>
</evidence>
<dbReference type="EMBL" id="JADIVZ010000011">
    <property type="protein sequence ID" value="MBF4163352.1"/>
    <property type="molecule type" value="Genomic_DNA"/>
</dbReference>
<keyword evidence="8" id="KW-0119">Carbohydrate metabolism</keyword>
<evidence type="ECO:0000256" key="4">
    <source>
        <dbReference type="ARBA" id="ARBA00011233"/>
    </source>
</evidence>